<evidence type="ECO:0000313" key="9">
    <source>
        <dbReference type="EMBL" id="OEJ86570.1"/>
    </source>
</evidence>
<feature type="region of interest" description="Disordered" evidence="7">
    <location>
        <begin position="146"/>
        <end position="282"/>
    </location>
</feature>
<evidence type="ECO:0000256" key="4">
    <source>
        <dbReference type="ARBA" id="ARBA00023125"/>
    </source>
</evidence>
<evidence type="ECO:0000313" key="10">
    <source>
        <dbReference type="Proteomes" id="UP000095728"/>
    </source>
</evidence>
<evidence type="ECO:0000256" key="6">
    <source>
        <dbReference type="ARBA" id="ARBA00023242"/>
    </source>
</evidence>
<dbReference type="EMBL" id="LPNM01000006">
    <property type="protein sequence ID" value="OEJ86570.1"/>
    <property type="molecule type" value="Genomic_DNA"/>
</dbReference>
<evidence type="ECO:0000256" key="1">
    <source>
        <dbReference type="ARBA" id="ARBA00004123"/>
    </source>
</evidence>
<keyword evidence="5" id="KW-0804">Transcription</keyword>
<dbReference type="Gene3D" id="2.30.31.10">
    <property type="entry name" value="Transcriptional Coactivator Pc4, Chain A"/>
    <property type="match status" value="1"/>
</dbReference>
<organism evidence="9 10">
    <name type="scientific">Hanseniaspora osmophila</name>
    <dbReference type="NCBI Taxonomy" id="56408"/>
    <lineage>
        <taxon>Eukaryota</taxon>
        <taxon>Fungi</taxon>
        <taxon>Dikarya</taxon>
        <taxon>Ascomycota</taxon>
        <taxon>Saccharomycotina</taxon>
        <taxon>Saccharomycetes</taxon>
        <taxon>Saccharomycodales</taxon>
        <taxon>Saccharomycodaceae</taxon>
        <taxon>Hanseniaspora</taxon>
    </lineage>
</organism>
<dbReference type="InParanoid" id="A0A1E5RI50"/>
<dbReference type="AlphaFoldDB" id="A0A1E5RI50"/>
<feature type="domain" description="Transcriptional coactivator p15 (PC4) C-terminal" evidence="8">
    <location>
        <begin position="77"/>
        <end position="128"/>
    </location>
</feature>
<comment type="similarity">
    <text evidence="2">Belongs to the transcriptional coactivator PC4 family.</text>
</comment>
<name>A0A1E5RI50_9ASCO</name>
<dbReference type="GO" id="GO:0003677">
    <property type="term" value="F:DNA binding"/>
    <property type="evidence" value="ECO:0007669"/>
    <property type="project" value="UniProtKB-KW"/>
</dbReference>
<evidence type="ECO:0000256" key="3">
    <source>
        <dbReference type="ARBA" id="ARBA00023015"/>
    </source>
</evidence>
<feature type="compositionally biased region" description="Basic residues" evidence="7">
    <location>
        <begin position="1"/>
        <end position="11"/>
    </location>
</feature>
<dbReference type="Pfam" id="PF02229">
    <property type="entry name" value="PC4"/>
    <property type="match status" value="1"/>
</dbReference>
<reference evidence="10" key="1">
    <citation type="journal article" date="2016" name="Genome Announc.">
        <title>Genome sequences of three species of Hanseniaspora isolated from spontaneous wine fermentations.</title>
        <authorList>
            <person name="Sternes P.R."/>
            <person name="Lee D."/>
            <person name="Kutyna D.R."/>
            <person name="Borneman A.R."/>
        </authorList>
    </citation>
    <scope>NUCLEOTIDE SEQUENCE [LARGE SCALE GENOMIC DNA]</scope>
    <source>
        <strain evidence="10">AWRI3579</strain>
    </source>
</reference>
<gene>
    <name evidence="9" type="ORF">AWRI3579_g1359</name>
</gene>
<dbReference type="FunCoup" id="A0A1E5RI50">
    <property type="interactions" value="57"/>
</dbReference>
<dbReference type="Proteomes" id="UP000095728">
    <property type="component" value="Unassembled WGS sequence"/>
</dbReference>
<keyword evidence="6" id="KW-0539">Nucleus</keyword>
<accession>A0A1E5RI50</accession>
<dbReference type="SUPFAM" id="SSF54447">
    <property type="entry name" value="ssDNA-binding transcriptional regulator domain"/>
    <property type="match status" value="1"/>
</dbReference>
<dbReference type="PANTHER" id="PTHR13215">
    <property type="entry name" value="RNA POLYMERASE II TRANSCRIPTIONAL COACTIVATOR"/>
    <property type="match status" value="1"/>
</dbReference>
<dbReference type="OrthoDB" id="3972567at2759"/>
<evidence type="ECO:0000256" key="2">
    <source>
        <dbReference type="ARBA" id="ARBA00009001"/>
    </source>
</evidence>
<dbReference type="InterPro" id="IPR003173">
    <property type="entry name" value="PC4_C"/>
</dbReference>
<feature type="region of interest" description="Disordered" evidence="7">
    <location>
        <begin position="1"/>
        <end position="69"/>
    </location>
</feature>
<feature type="compositionally biased region" description="Basic and acidic residues" evidence="7">
    <location>
        <begin position="153"/>
        <end position="171"/>
    </location>
</feature>
<evidence type="ECO:0000256" key="7">
    <source>
        <dbReference type="SAM" id="MobiDB-lite"/>
    </source>
</evidence>
<dbReference type="GO" id="GO:0060261">
    <property type="term" value="P:positive regulation of transcription initiation by RNA polymerase II"/>
    <property type="evidence" value="ECO:0007669"/>
    <property type="project" value="InterPro"/>
</dbReference>
<dbReference type="GO" id="GO:0003713">
    <property type="term" value="F:transcription coactivator activity"/>
    <property type="evidence" value="ECO:0007669"/>
    <property type="project" value="InterPro"/>
</dbReference>
<protein>
    <submittedName>
        <fullName evidence="9">RNA polymerase II transcriptional coactivator SUB1</fullName>
    </submittedName>
</protein>
<feature type="compositionally biased region" description="Basic and acidic residues" evidence="7">
    <location>
        <begin position="247"/>
        <end position="261"/>
    </location>
</feature>
<keyword evidence="4" id="KW-0238">DNA-binding</keyword>
<dbReference type="InterPro" id="IPR009044">
    <property type="entry name" value="ssDNA-bd_transcriptional_reg"/>
</dbReference>
<evidence type="ECO:0000256" key="5">
    <source>
        <dbReference type="ARBA" id="ARBA00023163"/>
    </source>
</evidence>
<dbReference type="InterPro" id="IPR045125">
    <property type="entry name" value="Sub1/Tcp4-like"/>
</dbReference>
<dbReference type="GO" id="GO:0005634">
    <property type="term" value="C:nucleus"/>
    <property type="evidence" value="ECO:0007669"/>
    <property type="project" value="UniProtKB-SubCell"/>
</dbReference>
<comment type="caution">
    <text evidence="9">The sequence shown here is derived from an EMBL/GenBank/DDBJ whole genome shotgun (WGS) entry which is preliminary data.</text>
</comment>
<evidence type="ECO:0000259" key="8">
    <source>
        <dbReference type="Pfam" id="PF02229"/>
    </source>
</evidence>
<comment type="subcellular location">
    <subcellularLocation>
        <location evidence="1">Nucleus</location>
    </subcellularLocation>
</comment>
<dbReference type="STRING" id="56408.A0A1E5RI50"/>
<feature type="compositionally biased region" description="Low complexity" evidence="7">
    <location>
        <begin position="38"/>
        <end position="69"/>
    </location>
</feature>
<proteinExistence type="inferred from homology"/>
<keyword evidence="3" id="KW-0805">Transcription regulation</keyword>
<sequence>MSGFNKYRRKWNKDASKGDTTSISLDQGKEGGKKGKYTSKSNNNNNNSNNSNNSNNYNNNNYNDGGNSGANVPESVFELGKSKRVTVRQFRGVNLIDIREYYKDSSSGEYKPGKKGISLTEELYDSLIRQRRNIDDALRRMGSKRSKNGLLDSIRDQDTASSTEKKSDQNDKNNTASATGSATGSEKSELKRKHEQSEGTAASGAESDKKPKLEIAPPQLLPNEAAKRQEELENTAAIVIPGGNKPQEQKKDAQAIKKEQEEGLNSSDEEFAAGLEADMQEN</sequence>
<feature type="compositionally biased region" description="Polar residues" evidence="7">
    <location>
        <begin position="172"/>
        <end position="185"/>
    </location>
</feature>
<keyword evidence="10" id="KW-1185">Reference proteome</keyword>